<name>A0ABY7QN84_9FLAO</name>
<accession>A0ABY7QN84</accession>
<evidence type="ECO:0000313" key="2">
    <source>
        <dbReference type="Proteomes" id="UP001210978"/>
    </source>
</evidence>
<reference evidence="1 2" key="1">
    <citation type="submission" date="2023-01" db="EMBL/GenBank/DDBJ databases">
        <title>Complete genome of Chryseobacterium camelliae VAN22-5A.</title>
        <authorList>
            <person name="Zong G."/>
            <person name="Cao G."/>
        </authorList>
    </citation>
    <scope>NUCLEOTIDE SEQUENCE [LARGE SCALE GENOMIC DNA]</scope>
    <source>
        <strain evidence="1 2">VAN22-5A</strain>
    </source>
</reference>
<proteinExistence type="predicted"/>
<protein>
    <recommendedName>
        <fullName evidence="3">MarR family transcriptional regulator</fullName>
    </recommendedName>
</protein>
<keyword evidence="2" id="KW-1185">Reference proteome</keyword>
<evidence type="ECO:0000313" key="1">
    <source>
        <dbReference type="EMBL" id="WBV60629.1"/>
    </source>
</evidence>
<dbReference type="RefSeq" id="WP_271148949.1">
    <property type="nucleotide sequence ID" value="NZ_CP115859.1"/>
</dbReference>
<dbReference type="EMBL" id="CP115859">
    <property type="protein sequence ID" value="WBV60629.1"/>
    <property type="molecule type" value="Genomic_DNA"/>
</dbReference>
<evidence type="ECO:0008006" key="3">
    <source>
        <dbReference type="Google" id="ProtNLM"/>
    </source>
</evidence>
<gene>
    <name evidence="1" type="ORF">PFY12_00580</name>
</gene>
<dbReference type="Proteomes" id="UP001210978">
    <property type="component" value="Chromosome"/>
</dbReference>
<organism evidence="1 2">
    <name type="scientific">Chryseobacterium camelliae</name>
    <dbReference type="NCBI Taxonomy" id="1265445"/>
    <lineage>
        <taxon>Bacteria</taxon>
        <taxon>Pseudomonadati</taxon>
        <taxon>Bacteroidota</taxon>
        <taxon>Flavobacteriia</taxon>
        <taxon>Flavobacteriales</taxon>
        <taxon>Weeksellaceae</taxon>
        <taxon>Chryseobacterium group</taxon>
        <taxon>Chryseobacterium</taxon>
    </lineage>
</organism>
<sequence length="104" mass="12490">MKTNDPQRWFDFLDEIDGDPQLNVWHIALLIAIARLACKQKEKWIIRVSRSKLMAYSHIGTITSYHKYFNQLQKLGYIKYTPSYHPDYRSTVEILRKQKMTQKK</sequence>